<dbReference type="Pfam" id="PF03721">
    <property type="entry name" value="UDPG_MGDP_dh_N"/>
    <property type="match status" value="1"/>
</dbReference>
<evidence type="ECO:0000256" key="10">
    <source>
        <dbReference type="PIRSR" id="PIRSR500134-2"/>
    </source>
</evidence>
<sequence length="442" mass="48595">MHICVMGTGYVGLVSGACFAEFGMQVTCCDIIPEKIENLKEGILPIHEPGLQELVDKGLREGRLNFTTDQAKAIEQALTIFIAVGTPAGEDGATDMRYVDDVADTIGQYMHDYKVIATKSTVPVGTAKRIRARIEAVQPEPVEFSVVSNPEFLREGAAIEDFMRPNRVVIGGEDQHALAIMKELYSPLYLIETPFVITDTTTAEMIKYAANTFLAMKISFINEMANLCDVVDADVHDVARAIGLDQRIGRKFLHPGPGYGGSCFPKDVQSLAHFAQEAGVKLQLATAAHEVNQQQRGRMVEKITAMLDGNVAGKTIGVLGLSFKPNTDDIREAPALDIIAELQQQGAHIKAYDPVAIPAAQQVLRDVEYCKDSYSTCSGSDALVLATEWNQFRALDLKRVQALLNQPVMIDLRNVYEPETMKRLGFRYTAVGRRSRQRDSAN</sequence>
<dbReference type="InterPro" id="IPR014027">
    <property type="entry name" value="UDP-Glc/GDP-Man_DH_C"/>
</dbReference>
<feature type="binding site" evidence="11">
    <location>
        <position position="266"/>
    </location>
    <ligand>
        <name>NAD(+)</name>
        <dbReference type="ChEBI" id="CHEBI:57540"/>
    </ligand>
</feature>
<feature type="domain" description="UDP-glucose/GDP-mannose dehydrogenase C-terminal" evidence="12">
    <location>
        <begin position="317"/>
        <end position="418"/>
    </location>
</feature>
<evidence type="ECO:0000256" key="7">
    <source>
        <dbReference type="ARBA" id="ARBA00047473"/>
    </source>
</evidence>
<dbReference type="InterPro" id="IPR014026">
    <property type="entry name" value="UDP-Glc/GDP-Man_DH_dimer"/>
</dbReference>
<feature type="binding site" evidence="11">
    <location>
        <position position="121"/>
    </location>
    <ligand>
        <name>NAD(+)</name>
        <dbReference type="ChEBI" id="CHEBI:57540"/>
    </ligand>
</feature>
<dbReference type="PANTHER" id="PTHR43750:SF3">
    <property type="entry name" value="UDP-GLUCOSE 6-DEHYDROGENASE TUAD"/>
    <property type="match status" value="1"/>
</dbReference>
<evidence type="ECO:0000256" key="6">
    <source>
        <dbReference type="ARBA" id="ARBA00023027"/>
    </source>
</evidence>
<feature type="binding site" evidence="11">
    <location>
        <position position="30"/>
    </location>
    <ligand>
        <name>NAD(+)</name>
        <dbReference type="ChEBI" id="CHEBI:57540"/>
    </ligand>
</feature>
<dbReference type="GO" id="GO:0003979">
    <property type="term" value="F:UDP-glucose 6-dehydrogenase activity"/>
    <property type="evidence" value="ECO:0007669"/>
    <property type="project" value="UniProtKB-EC"/>
</dbReference>
<accession>W4L6K5</accession>
<feature type="binding site" evidence="11">
    <location>
        <position position="155"/>
    </location>
    <ligand>
        <name>NAD(+)</name>
        <dbReference type="ChEBI" id="CHEBI:57540"/>
    </ligand>
</feature>
<feature type="active site" description="Nucleophile" evidence="9">
    <location>
        <position position="263"/>
    </location>
</feature>
<dbReference type="InterPro" id="IPR008927">
    <property type="entry name" value="6-PGluconate_DH-like_C_sf"/>
</dbReference>
<protein>
    <recommendedName>
        <fullName evidence="4 8">UDP-glucose 6-dehydrogenase</fullName>
        <ecNumber evidence="3 8">1.1.1.22</ecNumber>
    </recommendedName>
</protein>
<dbReference type="InterPro" id="IPR001732">
    <property type="entry name" value="UDP-Glc/GDP-Man_DH_N"/>
</dbReference>
<dbReference type="EC" id="1.1.1.22" evidence="3 8"/>
<name>W4L6K5_ENTF1</name>
<dbReference type="SUPFAM" id="SSF52413">
    <property type="entry name" value="UDP-glucose/GDP-mannose dehydrogenase C-terminal domain"/>
    <property type="match status" value="1"/>
</dbReference>
<feature type="binding site" evidence="11">
    <location>
        <position position="331"/>
    </location>
    <ligand>
        <name>NAD(+)</name>
        <dbReference type="ChEBI" id="CHEBI:57540"/>
    </ligand>
</feature>
<gene>
    <name evidence="13" type="ORF">ETSY1_38010</name>
</gene>
<feature type="binding site" evidence="11">
    <location>
        <position position="35"/>
    </location>
    <ligand>
        <name>NAD(+)</name>
        <dbReference type="ChEBI" id="CHEBI:57540"/>
    </ligand>
</feature>
<feature type="binding site" evidence="10">
    <location>
        <begin position="252"/>
        <end position="256"/>
    </location>
    <ligand>
        <name>substrate</name>
    </ligand>
</feature>
<dbReference type="Gene3D" id="1.20.5.100">
    <property type="entry name" value="Cytochrome c1, transmembrane anchor, C-terminal"/>
    <property type="match status" value="1"/>
</dbReference>
<dbReference type="PATRIC" id="fig|1429438.4.peg.7133"/>
<evidence type="ECO:0000259" key="12">
    <source>
        <dbReference type="SMART" id="SM00984"/>
    </source>
</evidence>
<dbReference type="GO" id="GO:0000271">
    <property type="term" value="P:polysaccharide biosynthetic process"/>
    <property type="evidence" value="ECO:0007669"/>
    <property type="project" value="InterPro"/>
</dbReference>
<dbReference type="InterPro" id="IPR036220">
    <property type="entry name" value="UDP-Glc/GDP-Man_DH_C_sf"/>
</dbReference>
<keyword evidence="6 8" id="KW-0520">NAD</keyword>
<evidence type="ECO:0000256" key="11">
    <source>
        <dbReference type="PIRSR" id="PIRSR500134-3"/>
    </source>
</evidence>
<dbReference type="PIRSF" id="PIRSF000124">
    <property type="entry name" value="UDPglc_GDPman_dh"/>
    <property type="match status" value="1"/>
</dbReference>
<dbReference type="Pfam" id="PF03720">
    <property type="entry name" value="UDPG_MGDP_dh_C"/>
    <property type="match status" value="1"/>
</dbReference>
<feature type="binding site" evidence="10">
    <location>
        <position position="324"/>
    </location>
    <ligand>
        <name>substrate</name>
    </ligand>
</feature>
<dbReference type="EMBL" id="AZHW01001184">
    <property type="protein sequence ID" value="ETW93723.1"/>
    <property type="molecule type" value="Genomic_DNA"/>
</dbReference>
<evidence type="ECO:0000313" key="14">
    <source>
        <dbReference type="Proteomes" id="UP000019141"/>
    </source>
</evidence>
<dbReference type="PANTHER" id="PTHR43750">
    <property type="entry name" value="UDP-GLUCOSE 6-DEHYDROGENASE TUAD"/>
    <property type="match status" value="1"/>
</dbReference>
<dbReference type="InterPro" id="IPR017476">
    <property type="entry name" value="UDP-Glc/GDP-Man"/>
</dbReference>
<feature type="binding site" evidence="10">
    <location>
        <begin position="152"/>
        <end position="155"/>
    </location>
    <ligand>
        <name>substrate</name>
    </ligand>
</feature>
<feature type="binding site" evidence="10">
    <location>
        <position position="207"/>
    </location>
    <ligand>
        <name>substrate</name>
    </ligand>
</feature>
<evidence type="ECO:0000313" key="13">
    <source>
        <dbReference type="EMBL" id="ETW93723.1"/>
    </source>
</evidence>
<dbReference type="InterPro" id="IPR036291">
    <property type="entry name" value="NAD(P)-bd_dom_sf"/>
</dbReference>
<keyword evidence="5 8" id="KW-0560">Oxidoreductase</keyword>
<dbReference type="InterPro" id="IPR028357">
    <property type="entry name" value="UDPglc_DH_bac"/>
</dbReference>
<evidence type="ECO:0000256" key="9">
    <source>
        <dbReference type="PIRSR" id="PIRSR500134-1"/>
    </source>
</evidence>
<evidence type="ECO:0000256" key="3">
    <source>
        <dbReference type="ARBA" id="ARBA00012954"/>
    </source>
</evidence>
<comment type="similarity">
    <text evidence="2 8">Belongs to the UDP-glucose/GDP-mannose dehydrogenase family.</text>
</comment>
<dbReference type="Pfam" id="PF00984">
    <property type="entry name" value="UDPG_MGDP_dh"/>
    <property type="match status" value="1"/>
</dbReference>
<keyword evidence="14" id="KW-1185">Reference proteome</keyword>
<dbReference type="AlphaFoldDB" id="W4L6K5"/>
<feature type="binding site" evidence="10">
    <location>
        <position position="260"/>
    </location>
    <ligand>
        <name>substrate</name>
    </ligand>
</feature>
<comment type="catalytic activity">
    <reaction evidence="7 8">
        <text>UDP-alpha-D-glucose + 2 NAD(+) + H2O = UDP-alpha-D-glucuronate + 2 NADH + 3 H(+)</text>
        <dbReference type="Rhea" id="RHEA:23596"/>
        <dbReference type="ChEBI" id="CHEBI:15377"/>
        <dbReference type="ChEBI" id="CHEBI:15378"/>
        <dbReference type="ChEBI" id="CHEBI:57540"/>
        <dbReference type="ChEBI" id="CHEBI:57945"/>
        <dbReference type="ChEBI" id="CHEBI:58052"/>
        <dbReference type="ChEBI" id="CHEBI:58885"/>
        <dbReference type="EC" id="1.1.1.22"/>
    </reaction>
</comment>
<organism evidence="13 14">
    <name type="scientific">Entotheonella factor</name>
    <dbReference type="NCBI Taxonomy" id="1429438"/>
    <lineage>
        <taxon>Bacteria</taxon>
        <taxon>Pseudomonadati</taxon>
        <taxon>Nitrospinota/Tectimicrobiota group</taxon>
        <taxon>Candidatus Tectimicrobiota</taxon>
        <taxon>Candidatus Entotheonellia</taxon>
        <taxon>Candidatus Entotheonellales</taxon>
        <taxon>Candidatus Entotheonellaceae</taxon>
        <taxon>Candidatus Entotheonella</taxon>
    </lineage>
</organism>
<evidence type="ECO:0000256" key="4">
    <source>
        <dbReference type="ARBA" id="ARBA00015132"/>
    </source>
</evidence>
<dbReference type="GO" id="GO:0006065">
    <property type="term" value="P:UDP-glucuronate biosynthetic process"/>
    <property type="evidence" value="ECO:0007669"/>
    <property type="project" value="UniProtKB-UniPathway"/>
</dbReference>
<dbReference type="NCBIfam" id="TIGR03026">
    <property type="entry name" value="NDP-sugDHase"/>
    <property type="match status" value="1"/>
</dbReference>
<dbReference type="Proteomes" id="UP000019141">
    <property type="component" value="Unassembled WGS sequence"/>
</dbReference>
<dbReference type="SUPFAM" id="SSF48179">
    <property type="entry name" value="6-phosphogluconate dehydrogenase C-terminal domain-like"/>
    <property type="match status" value="1"/>
</dbReference>
<proteinExistence type="inferred from homology"/>
<comment type="caution">
    <text evidence="13">The sequence shown here is derived from an EMBL/GenBank/DDBJ whole genome shotgun (WGS) entry which is preliminary data.</text>
</comment>
<dbReference type="PIRSF" id="PIRSF500134">
    <property type="entry name" value="UDPglc_DH_bac"/>
    <property type="match status" value="1"/>
</dbReference>
<dbReference type="UniPathway" id="UPA00038">
    <property type="reaction ID" value="UER00491"/>
</dbReference>
<dbReference type="SUPFAM" id="SSF51735">
    <property type="entry name" value="NAD(P)-binding Rossmann-fold domains"/>
    <property type="match status" value="1"/>
</dbReference>
<feature type="binding site" evidence="11">
    <location>
        <position position="86"/>
    </location>
    <ligand>
        <name>NAD(+)</name>
        <dbReference type="ChEBI" id="CHEBI:57540"/>
    </ligand>
</feature>
<evidence type="ECO:0000256" key="8">
    <source>
        <dbReference type="PIRNR" id="PIRNR000124"/>
    </source>
</evidence>
<dbReference type="SMART" id="SM00984">
    <property type="entry name" value="UDPG_MGDP_dh_C"/>
    <property type="match status" value="1"/>
</dbReference>
<evidence type="ECO:0000256" key="2">
    <source>
        <dbReference type="ARBA" id="ARBA00006601"/>
    </source>
</evidence>
<dbReference type="HOGENOM" id="CLU_023810_1_2_7"/>
<reference evidence="13 14" key="1">
    <citation type="journal article" date="2014" name="Nature">
        <title>An environmental bacterial taxon with a large and distinct metabolic repertoire.</title>
        <authorList>
            <person name="Wilson M.C."/>
            <person name="Mori T."/>
            <person name="Ruckert C."/>
            <person name="Uria A.R."/>
            <person name="Helf M.J."/>
            <person name="Takada K."/>
            <person name="Gernert C."/>
            <person name="Steffens U.A."/>
            <person name="Heycke N."/>
            <person name="Schmitt S."/>
            <person name="Rinke C."/>
            <person name="Helfrich E.J."/>
            <person name="Brachmann A.O."/>
            <person name="Gurgui C."/>
            <person name="Wakimoto T."/>
            <person name="Kracht M."/>
            <person name="Crusemann M."/>
            <person name="Hentschel U."/>
            <person name="Abe I."/>
            <person name="Matsunaga S."/>
            <person name="Kalinowski J."/>
            <person name="Takeyama H."/>
            <person name="Piel J."/>
        </authorList>
    </citation>
    <scope>NUCLEOTIDE SEQUENCE [LARGE SCALE GENOMIC DNA]</scope>
    <source>
        <strain evidence="14">TSY1</strain>
    </source>
</reference>
<comment type="pathway">
    <text evidence="1">Nucleotide-sugar biosynthesis; UDP-alpha-D-glucuronate biosynthesis; UDP-alpha-D-glucuronate from UDP-alpha-D-glucose: step 1/1.</text>
</comment>
<dbReference type="Gene3D" id="3.40.50.720">
    <property type="entry name" value="NAD(P)-binding Rossmann-like Domain"/>
    <property type="match status" value="2"/>
</dbReference>
<dbReference type="GO" id="GO:0051287">
    <property type="term" value="F:NAD binding"/>
    <property type="evidence" value="ECO:0007669"/>
    <property type="project" value="InterPro"/>
</dbReference>
<evidence type="ECO:0000256" key="5">
    <source>
        <dbReference type="ARBA" id="ARBA00023002"/>
    </source>
</evidence>
<evidence type="ECO:0000256" key="1">
    <source>
        <dbReference type="ARBA" id="ARBA00004701"/>
    </source>
</evidence>